<name>A0A0F3IEI4_9GAMM</name>
<dbReference type="OrthoDB" id="9767863at2"/>
<proteinExistence type="predicted"/>
<organism evidence="3 4">
    <name type="scientific">Methylocucumis oryzae</name>
    <dbReference type="NCBI Taxonomy" id="1632867"/>
    <lineage>
        <taxon>Bacteria</taxon>
        <taxon>Pseudomonadati</taxon>
        <taxon>Pseudomonadota</taxon>
        <taxon>Gammaproteobacteria</taxon>
        <taxon>Methylococcales</taxon>
        <taxon>Methylococcaceae</taxon>
        <taxon>Methylocucumis</taxon>
    </lineage>
</organism>
<protein>
    <recommendedName>
        <fullName evidence="2">Acyltransferase 3 domain-containing protein</fullName>
    </recommendedName>
</protein>
<feature type="domain" description="Acyltransferase 3" evidence="2">
    <location>
        <begin position="8"/>
        <end position="249"/>
    </location>
</feature>
<dbReference type="EMBL" id="LAJX01000272">
    <property type="protein sequence ID" value="KJV05215.1"/>
    <property type="molecule type" value="Genomic_DNA"/>
</dbReference>
<dbReference type="Proteomes" id="UP000033684">
    <property type="component" value="Unassembled WGS sequence"/>
</dbReference>
<dbReference type="PANTHER" id="PTHR23028">
    <property type="entry name" value="ACETYLTRANSFERASE"/>
    <property type="match status" value="1"/>
</dbReference>
<keyword evidence="4" id="KW-1185">Reference proteome</keyword>
<feature type="transmembrane region" description="Helical" evidence="1">
    <location>
        <begin position="96"/>
        <end position="117"/>
    </location>
</feature>
<dbReference type="AlphaFoldDB" id="A0A0F3IEI4"/>
<sequence>MTKQPLHIAYLDAVRGLAALSVVNEHYVIAYGLPCQGALCSALLDYSPLHIWWDGTAAVSMFFVLSGLVLSYKYVHDAADIDMTHYSLTAYLVSRLCRIGLPYLAVLALSALLYEWLHDAPVLMTRLASDAWINQMWRGHALTHWAMLKEAFLLRLPADIILIPQAWTLSIELVLSLLLPLALLLLQRSWRWLVFFTVFIVMFANVSPFALHFMLGMLIAKYGKRALAFLAQQRRVLGWLWVLGFCYIPQPTVYISC</sequence>
<keyword evidence="1" id="KW-0812">Transmembrane</keyword>
<dbReference type="InterPro" id="IPR002656">
    <property type="entry name" value="Acyl_transf_3_dom"/>
</dbReference>
<feature type="transmembrane region" description="Helical" evidence="1">
    <location>
        <begin position="192"/>
        <end position="215"/>
    </location>
</feature>
<feature type="transmembrane region" description="Helical" evidence="1">
    <location>
        <begin position="51"/>
        <end position="75"/>
    </location>
</feature>
<gene>
    <name evidence="3" type="ORF">VZ94_19845</name>
</gene>
<keyword evidence="1" id="KW-1133">Transmembrane helix</keyword>
<reference evidence="3 4" key="2">
    <citation type="journal article" date="2016" name="Microb. Ecol.">
        <title>Genome Characteristics of a Novel Type I Methanotroph (Sn10-6) Isolated from a Flooded Indian Rice Field.</title>
        <authorList>
            <person name="Rahalkar M.C."/>
            <person name="Pandit P.S."/>
            <person name="Dhakephalkar P.K."/>
            <person name="Pore S."/>
            <person name="Arora P."/>
            <person name="Kapse N."/>
        </authorList>
    </citation>
    <scope>NUCLEOTIDE SEQUENCE [LARGE SCALE GENOMIC DNA]</scope>
    <source>
        <strain evidence="3 4">Sn10-6</strain>
    </source>
</reference>
<comment type="caution">
    <text evidence="3">The sequence shown here is derived from an EMBL/GenBank/DDBJ whole genome shotgun (WGS) entry which is preliminary data.</text>
</comment>
<evidence type="ECO:0000256" key="1">
    <source>
        <dbReference type="SAM" id="Phobius"/>
    </source>
</evidence>
<feature type="transmembrane region" description="Helical" evidence="1">
    <location>
        <begin position="166"/>
        <end position="186"/>
    </location>
</feature>
<reference evidence="4" key="1">
    <citation type="submission" date="2015-03" db="EMBL/GenBank/DDBJ databases">
        <title>Draft genome sequence of a novel methanotroph (Sn10-6) isolated from flooded ricefield rhizosphere in India.</title>
        <authorList>
            <person name="Pandit P.S."/>
            <person name="Pore S.D."/>
            <person name="Arora P."/>
            <person name="Kapse N.G."/>
            <person name="Dhakephalkar P.K."/>
            <person name="Rahalkar M.C."/>
        </authorList>
    </citation>
    <scope>NUCLEOTIDE SEQUENCE [LARGE SCALE GENOMIC DNA]</scope>
    <source>
        <strain evidence="4">Sn10-6</strain>
    </source>
</reference>
<dbReference type="GO" id="GO:0016747">
    <property type="term" value="F:acyltransferase activity, transferring groups other than amino-acyl groups"/>
    <property type="evidence" value="ECO:0007669"/>
    <property type="project" value="InterPro"/>
</dbReference>
<keyword evidence="1" id="KW-0472">Membrane</keyword>
<evidence type="ECO:0000259" key="2">
    <source>
        <dbReference type="Pfam" id="PF01757"/>
    </source>
</evidence>
<dbReference type="InterPro" id="IPR050879">
    <property type="entry name" value="Acyltransferase_3"/>
</dbReference>
<evidence type="ECO:0000313" key="4">
    <source>
        <dbReference type="Proteomes" id="UP000033684"/>
    </source>
</evidence>
<evidence type="ECO:0000313" key="3">
    <source>
        <dbReference type="EMBL" id="KJV05215.1"/>
    </source>
</evidence>
<dbReference type="Pfam" id="PF01757">
    <property type="entry name" value="Acyl_transf_3"/>
    <property type="match status" value="1"/>
</dbReference>
<accession>A0A0F3IEI4</accession>